<dbReference type="PANTHER" id="PTHR12377:SF0">
    <property type="entry name" value="CYTOSOLIC IRON-SULFUR ASSEMBLY COMPONENT 2B"/>
    <property type="match status" value="1"/>
</dbReference>
<gene>
    <name evidence="3" type="ORF">MAR_027110</name>
</gene>
<feature type="compositionally biased region" description="Acidic residues" evidence="2">
    <location>
        <begin position="21"/>
        <end position="30"/>
    </location>
</feature>
<evidence type="ECO:0000256" key="1">
    <source>
        <dbReference type="ARBA" id="ARBA00010381"/>
    </source>
</evidence>
<dbReference type="Gene3D" id="3.30.300.130">
    <property type="entry name" value="Fe-S cluster assembly (FSCA)"/>
    <property type="match status" value="1"/>
</dbReference>
<reference evidence="3" key="1">
    <citation type="submission" date="2022-11" db="EMBL/GenBank/DDBJ databases">
        <title>Centuries of genome instability and evolution in soft-shell clam transmissible cancer (bioRxiv).</title>
        <authorList>
            <person name="Hart S.F.M."/>
            <person name="Yonemitsu M.A."/>
            <person name="Giersch R.M."/>
            <person name="Beal B.F."/>
            <person name="Arriagada G."/>
            <person name="Davis B.W."/>
            <person name="Ostrander E.A."/>
            <person name="Goff S.P."/>
            <person name="Metzger M.J."/>
        </authorList>
    </citation>
    <scope>NUCLEOTIDE SEQUENCE</scope>
    <source>
        <strain evidence="3">MELC-2E11</strain>
        <tissue evidence="3">Siphon/mantle</tissue>
    </source>
</reference>
<keyword evidence="4" id="KW-1185">Reference proteome</keyword>
<dbReference type="InterPro" id="IPR039796">
    <property type="entry name" value="MIP18"/>
</dbReference>
<dbReference type="Proteomes" id="UP001164746">
    <property type="component" value="Chromosome 8"/>
</dbReference>
<dbReference type="PANTHER" id="PTHR12377">
    <property type="entry name" value="CYTOSOLIC IRON-SULFUR ASSEMBLY COMPONENT 2B-RELATED"/>
    <property type="match status" value="1"/>
</dbReference>
<comment type="similarity">
    <text evidence="1">Belongs to the MIP18 family.</text>
</comment>
<accession>A0ABY7EST9</accession>
<name>A0ABY7EST9_MYAAR</name>
<evidence type="ECO:0000313" key="4">
    <source>
        <dbReference type="Proteomes" id="UP001164746"/>
    </source>
</evidence>
<evidence type="ECO:0000256" key="2">
    <source>
        <dbReference type="SAM" id="MobiDB-lite"/>
    </source>
</evidence>
<protein>
    <submittedName>
        <fullName evidence="3">GALL2-like protein</fullName>
    </submittedName>
</protein>
<dbReference type="InterPro" id="IPR034904">
    <property type="entry name" value="FSCA_dom_sf"/>
</dbReference>
<dbReference type="EMBL" id="CP111019">
    <property type="protein sequence ID" value="WAR12930.1"/>
    <property type="molecule type" value="Genomic_DNA"/>
</dbReference>
<organism evidence="3 4">
    <name type="scientific">Mya arenaria</name>
    <name type="common">Soft-shell clam</name>
    <dbReference type="NCBI Taxonomy" id="6604"/>
    <lineage>
        <taxon>Eukaryota</taxon>
        <taxon>Metazoa</taxon>
        <taxon>Spiralia</taxon>
        <taxon>Lophotrochozoa</taxon>
        <taxon>Mollusca</taxon>
        <taxon>Bivalvia</taxon>
        <taxon>Autobranchia</taxon>
        <taxon>Heteroconchia</taxon>
        <taxon>Euheterodonta</taxon>
        <taxon>Imparidentia</taxon>
        <taxon>Neoheterodontei</taxon>
        <taxon>Myida</taxon>
        <taxon>Myoidea</taxon>
        <taxon>Myidae</taxon>
        <taxon>Mya</taxon>
    </lineage>
</organism>
<evidence type="ECO:0000313" key="3">
    <source>
        <dbReference type="EMBL" id="WAR12930.1"/>
    </source>
</evidence>
<feature type="region of interest" description="Disordered" evidence="2">
    <location>
        <begin position="1"/>
        <end position="30"/>
    </location>
</feature>
<proteinExistence type="inferred from homology"/>
<sequence length="441" mass="48646">MSLDNANPILYERTKERDLRPEDEDDDVEDEFDDREVFGMVDDAGNRVEILFTPTIPHCSMATLIGLSIRVDVKISPGTHASEDADVIENMPCLEEDPFKATIYNIEELLLNTLALGLQLFADHLGYDIQECDLRQRGKLKCPEKKIKDRGENLVSGCKQICNAWLPLATSHSITYTKLSYLLVEEMPALIIVGLPVVFGQREQLVPVELAQTVQRISSQVTYLSLATANDPIKDADVITKTWPQELAFVVHSEPVHMEDLGHLYTSALSSESQCSRYLPKLYPRKGLMAMGSCMICLPLNSAAAVASDFTQAPTITPCSQPNDSNTSGTPADIHKQEWQTRLMEYAHSAALIAVTLKMWSRYLQINLLSDSSAAPTLWSATPEDECTDWHSLFVLPFGMDDRALACRATEAGVRVGSLPAISDLPGLAQPVGNGHTLGDQ</sequence>